<organism evidence="4 5">
    <name type="scientific">Luteolibacter ambystomatis</name>
    <dbReference type="NCBI Taxonomy" id="2824561"/>
    <lineage>
        <taxon>Bacteria</taxon>
        <taxon>Pseudomonadati</taxon>
        <taxon>Verrucomicrobiota</taxon>
        <taxon>Verrucomicrobiia</taxon>
        <taxon>Verrucomicrobiales</taxon>
        <taxon>Verrucomicrobiaceae</taxon>
        <taxon>Luteolibacter</taxon>
    </lineage>
</organism>
<protein>
    <submittedName>
        <fullName evidence="4">Alpha-N-acetylglucosaminidase N-terminal domain-containing protein</fullName>
    </submittedName>
</protein>
<dbReference type="PANTHER" id="PTHR12872:SF1">
    <property type="entry name" value="ALPHA-N-ACETYLGLUCOSAMINIDASE"/>
    <property type="match status" value="1"/>
</dbReference>
<evidence type="ECO:0000313" key="4">
    <source>
        <dbReference type="EMBL" id="QUE51937.1"/>
    </source>
</evidence>
<dbReference type="Gene3D" id="3.30.379.10">
    <property type="entry name" value="Chitobiase/beta-hexosaminidase domain 2-like"/>
    <property type="match status" value="1"/>
</dbReference>
<gene>
    <name evidence="4" type="ORF">KBB96_03380</name>
</gene>
<dbReference type="Gene3D" id="3.20.20.80">
    <property type="entry name" value="Glycosidases"/>
    <property type="match status" value="1"/>
</dbReference>
<dbReference type="InterPro" id="IPR029018">
    <property type="entry name" value="Hex-like_dom2"/>
</dbReference>
<dbReference type="Pfam" id="PF12971">
    <property type="entry name" value="NAGLU_N"/>
    <property type="match status" value="1"/>
</dbReference>
<reference evidence="4" key="1">
    <citation type="submission" date="2021-04" db="EMBL/GenBank/DDBJ databases">
        <title>Luteolibacter sp. 32A isolated from the skin of an Anderson's salamander (Ambystoma andersonii).</title>
        <authorList>
            <person name="Spergser J."/>
            <person name="Busse H.-J."/>
        </authorList>
    </citation>
    <scope>NUCLEOTIDE SEQUENCE</scope>
    <source>
        <strain evidence="4">32A</strain>
    </source>
</reference>
<dbReference type="InterPro" id="IPR007781">
    <property type="entry name" value="NAGLU"/>
</dbReference>
<keyword evidence="1" id="KW-0378">Hydrolase</keyword>
<dbReference type="EMBL" id="CP073100">
    <property type="protein sequence ID" value="QUE51937.1"/>
    <property type="molecule type" value="Genomic_DNA"/>
</dbReference>
<evidence type="ECO:0000259" key="3">
    <source>
        <dbReference type="Pfam" id="PF12971"/>
    </source>
</evidence>
<sequence length="1011" mass="110550">MNPFSISGIKRLFVVLLLIGGVARGGTAVDEGRKLIGRVTPTIAGRFELEEIPPDAGCDVFEIEARNDKVVLRGNNGISLASAYHRYLQDYCKCLYSLWGDQMRLPDPLPTVEGKVRVVTQRRIRHFFNYCTFNYSGSWWDWADWGKIIDWMAMNGINMPLQIVGTEAVWYHSLRELGLDDTEARACLPAPVYFNWQWMGNLEGTGGPLPLSWIESHEKLGRRIMEREQSLGMTPILHGFSGVVPRVFRTRFPDARIDMKPSWGRGAFVGTATLDPMDPLFGKVARTYLSELVKRLGTSHLYITDPFHESSPPVKGGEYLRNVAGSIDKCLLDVDPKAIWVCQDWSFYPDIIRSIPKDRLIIMSLTGKKVPEFKDWGYRYTLGQLNSFGGETHLHGSLFQEQQNGVAQVMKESPNCVGSGNWMEGLENSPSYYHFMLDLNWEAGPVELEQKLDAYCERRYGGITDNIRAMNRLLIDSVYKLGGHGFSSVVAARPAVFPLKSTPCKEIQVPKASFDKHVLAWKALLADRSAEVKAGGITSYAITVAGPVWWLANTQLSGLRADSTGNSKTRIQYVLPMASIGSMVASIIGRARALGLPIQMGTVDPTFTISQKSFSGVTFLAAIQKVLEAVPDAVCWIDYAAQPYPSFNVSRRSASVETVDLVLGEDQAVGVKLKPRRNLRPSGIRVTTTTRNVTTGKIEFGEQIAGTGARIVADSGPELLPFEVPDNLPSVTIQTSAIVGGWAEAKVLDSVIAQAIASSGDITANPISGTDFLYTSNSSGSGTNAATFAPAAIKDTTSGAAVASGAWHRITNNASLPDFMLTDYNVKSTGIRVTGTYRVQIGGTPWSTSTPAVLNALRYTGRISTITGYISTTPGIGQTTNYYISVDYSIEGAINTGYPSSQTVYEKAAYQYLTAPPLLASNMFDAANFIPYEGTVEISRMVPPRQWLVTKINVHGAETDWKTAGALVQRAKLTLLTNEVELTCGSNVPVGVNAVTGSYTKPGSQDVIYTL</sequence>
<dbReference type="AlphaFoldDB" id="A0A975J0T4"/>
<name>A0A975J0T4_9BACT</name>
<dbReference type="GO" id="GO:0005975">
    <property type="term" value="P:carbohydrate metabolic process"/>
    <property type="evidence" value="ECO:0007669"/>
    <property type="project" value="UniProtKB-ARBA"/>
</dbReference>
<dbReference type="RefSeq" id="WP_211632260.1">
    <property type="nucleotide sequence ID" value="NZ_CP073100.1"/>
</dbReference>
<dbReference type="InterPro" id="IPR024733">
    <property type="entry name" value="NAGLU_tim-barrel"/>
</dbReference>
<accession>A0A975J0T4</accession>
<evidence type="ECO:0000313" key="5">
    <source>
        <dbReference type="Proteomes" id="UP000676169"/>
    </source>
</evidence>
<dbReference type="Pfam" id="PF05089">
    <property type="entry name" value="NAGLU"/>
    <property type="match status" value="1"/>
</dbReference>
<keyword evidence="5" id="KW-1185">Reference proteome</keyword>
<feature type="domain" description="Alpha-N-acetylglucosaminidase tim-barrel" evidence="2">
    <location>
        <begin position="125"/>
        <end position="442"/>
    </location>
</feature>
<dbReference type="KEGG" id="lamb:KBB96_03380"/>
<dbReference type="InterPro" id="IPR024240">
    <property type="entry name" value="NAGLU_N"/>
</dbReference>
<feature type="domain" description="Alpha-N-acetylglucosaminidase N-terminal" evidence="3">
    <location>
        <begin position="33"/>
        <end position="110"/>
    </location>
</feature>
<proteinExistence type="predicted"/>
<dbReference type="GO" id="GO:0016787">
    <property type="term" value="F:hydrolase activity"/>
    <property type="evidence" value="ECO:0007669"/>
    <property type="project" value="UniProtKB-KW"/>
</dbReference>
<evidence type="ECO:0000256" key="1">
    <source>
        <dbReference type="ARBA" id="ARBA00022801"/>
    </source>
</evidence>
<dbReference type="Proteomes" id="UP000676169">
    <property type="component" value="Chromosome"/>
</dbReference>
<evidence type="ECO:0000259" key="2">
    <source>
        <dbReference type="Pfam" id="PF05089"/>
    </source>
</evidence>
<dbReference type="PANTHER" id="PTHR12872">
    <property type="entry name" value="ALPHA-N-ACETYLGLUCOSAMINIDASE"/>
    <property type="match status" value="1"/>
</dbReference>